<name>A0ABQ3FQM5_9GAMM</name>
<feature type="domain" description="HTH cro/C1-type" evidence="4">
    <location>
        <begin position="12"/>
        <end position="66"/>
    </location>
</feature>
<protein>
    <recommendedName>
        <fullName evidence="4">HTH cro/C1-type domain-containing protein</fullName>
    </recommendedName>
</protein>
<evidence type="ECO:0000256" key="1">
    <source>
        <dbReference type="ARBA" id="ARBA00023015"/>
    </source>
</evidence>
<evidence type="ECO:0000259" key="4">
    <source>
        <dbReference type="PROSITE" id="PS50943"/>
    </source>
</evidence>
<keyword evidence="6" id="KW-1185">Reference proteome</keyword>
<dbReference type="RefSeq" id="WP_189520014.1">
    <property type="nucleotide sequence ID" value="NZ_BMZM01000006.1"/>
</dbReference>
<dbReference type="Pfam" id="PF00717">
    <property type="entry name" value="Peptidase_S24"/>
    <property type="match status" value="1"/>
</dbReference>
<dbReference type="Proteomes" id="UP000604243">
    <property type="component" value="Unassembled WGS sequence"/>
</dbReference>
<keyword evidence="2" id="KW-0238">DNA-binding</keyword>
<keyword evidence="1" id="KW-0805">Transcription regulation</keyword>
<comment type="caution">
    <text evidence="5">The sequence shown here is derived from an EMBL/GenBank/DDBJ whole genome shotgun (WGS) entry which is preliminary data.</text>
</comment>
<accession>A0ABQ3FQM5</accession>
<sequence length="212" mass="23438">MSTTTDVIAGRLAQLRSEHDMTQQEMSEFLQLSRGRYANWEVGFRSPKLDEIAMVADRLGVSPAWIVGWSDDRQNSVAVSGRYITAARHTIATNAGSARVDNAASDTAYSIDYLNRRGLKDPQCLSIRNTGDDAMPGIFAQGDEALIDRSQQTPTGTDLYAILIDNQAVIRWIERHPDGSATVKAERGDPWQTPDIGNIRIIGRVARIAHDR</sequence>
<dbReference type="PANTHER" id="PTHR40661:SF1">
    <property type="entry name" value="HTH CRO_C1-TYPE DOMAIN-CONTAINING PROTEIN"/>
    <property type="match status" value="1"/>
</dbReference>
<gene>
    <name evidence="5" type="ORF">GCM10010082_31490</name>
</gene>
<dbReference type="PANTHER" id="PTHR40661">
    <property type="match status" value="1"/>
</dbReference>
<dbReference type="PROSITE" id="PS50943">
    <property type="entry name" value="HTH_CROC1"/>
    <property type="match status" value="1"/>
</dbReference>
<dbReference type="InterPro" id="IPR010982">
    <property type="entry name" value="Lambda_DNA-bd_dom_sf"/>
</dbReference>
<dbReference type="SMART" id="SM00530">
    <property type="entry name" value="HTH_XRE"/>
    <property type="match status" value="1"/>
</dbReference>
<dbReference type="SUPFAM" id="SSF47413">
    <property type="entry name" value="lambda repressor-like DNA-binding domains"/>
    <property type="match status" value="1"/>
</dbReference>
<evidence type="ECO:0000313" key="6">
    <source>
        <dbReference type="Proteomes" id="UP000604243"/>
    </source>
</evidence>
<reference evidence="6" key="1">
    <citation type="journal article" date="2019" name="Int. J. Syst. Evol. Microbiol.">
        <title>The Global Catalogue of Microorganisms (GCM) 10K type strain sequencing project: providing services to taxonomists for standard genome sequencing and annotation.</title>
        <authorList>
            <consortium name="The Broad Institute Genomics Platform"/>
            <consortium name="The Broad Institute Genome Sequencing Center for Infectious Disease"/>
            <person name="Wu L."/>
            <person name="Ma J."/>
        </authorList>
    </citation>
    <scope>NUCLEOTIDE SEQUENCE [LARGE SCALE GENOMIC DNA]</scope>
    <source>
        <strain evidence="6">KCTC 42082</strain>
    </source>
</reference>
<dbReference type="Pfam" id="PF01381">
    <property type="entry name" value="HTH_3"/>
    <property type="match status" value="1"/>
</dbReference>
<dbReference type="EMBL" id="BMZM01000006">
    <property type="protein sequence ID" value="GHC34523.1"/>
    <property type="molecule type" value="Genomic_DNA"/>
</dbReference>
<evidence type="ECO:0000256" key="2">
    <source>
        <dbReference type="ARBA" id="ARBA00023125"/>
    </source>
</evidence>
<dbReference type="Gene3D" id="1.10.260.40">
    <property type="entry name" value="lambda repressor-like DNA-binding domains"/>
    <property type="match status" value="1"/>
</dbReference>
<dbReference type="InterPro" id="IPR036286">
    <property type="entry name" value="LexA/Signal_pep-like_sf"/>
</dbReference>
<dbReference type="Gene3D" id="2.10.109.10">
    <property type="entry name" value="Umud Fragment, subunit A"/>
    <property type="match status" value="1"/>
</dbReference>
<dbReference type="InterPro" id="IPR015927">
    <property type="entry name" value="Peptidase_S24_S26A/B/C"/>
</dbReference>
<dbReference type="InterPro" id="IPR001387">
    <property type="entry name" value="Cro/C1-type_HTH"/>
</dbReference>
<keyword evidence="3" id="KW-0804">Transcription</keyword>
<evidence type="ECO:0000256" key="3">
    <source>
        <dbReference type="ARBA" id="ARBA00023163"/>
    </source>
</evidence>
<dbReference type="CDD" id="cd00093">
    <property type="entry name" value="HTH_XRE"/>
    <property type="match status" value="1"/>
</dbReference>
<evidence type="ECO:0000313" key="5">
    <source>
        <dbReference type="EMBL" id="GHC34523.1"/>
    </source>
</evidence>
<organism evidence="5 6">
    <name type="scientific">Kushneria pakistanensis</name>
    <dbReference type="NCBI Taxonomy" id="1508770"/>
    <lineage>
        <taxon>Bacteria</taxon>
        <taxon>Pseudomonadati</taxon>
        <taxon>Pseudomonadota</taxon>
        <taxon>Gammaproteobacteria</taxon>
        <taxon>Oceanospirillales</taxon>
        <taxon>Halomonadaceae</taxon>
        <taxon>Kushneria</taxon>
    </lineage>
</organism>
<dbReference type="SUPFAM" id="SSF51306">
    <property type="entry name" value="LexA/Signal peptidase"/>
    <property type="match status" value="1"/>
</dbReference>
<proteinExistence type="predicted"/>
<dbReference type="CDD" id="cd06529">
    <property type="entry name" value="S24_LexA-like"/>
    <property type="match status" value="1"/>
</dbReference>
<dbReference type="InterPro" id="IPR039418">
    <property type="entry name" value="LexA-like"/>
</dbReference>